<dbReference type="EMBL" id="PDLL01001076">
    <property type="protein sequence ID" value="PYY66182.1"/>
    <property type="molecule type" value="Genomic_DNA"/>
</dbReference>
<evidence type="ECO:0000256" key="2">
    <source>
        <dbReference type="ARBA" id="ARBA00007942"/>
    </source>
</evidence>
<feature type="non-terminal residue" evidence="8">
    <location>
        <position position="1"/>
    </location>
</feature>
<dbReference type="GO" id="GO:0022857">
    <property type="term" value="F:transmembrane transporter activity"/>
    <property type="evidence" value="ECO:0007669"/>
    <property type="project" value="InterPro"/>
</dbReference>
<feature type="transmembrane region" description="Helical" evidence="7">
    <location>
        <begin position="90"/>
        <end position="112"/>
    </location>
</feature>
<reference evidence="8 9" key="1">
    <citation type="journal article" date="2018" name="Appl. Microbiol. Biotechnol.">
        <title>Characterization of the caprolactam degradation pathway in Pseudomonas jessenii using mass spectrometry-based proteomics.</title>
        <authorList>
            <person name="Otzen M."/>
            <person name="Palacio C."/>
            <person name="Janssen D.B."/>
        </authorList>
    </citation>
    <scope>NUCLEOTIDE SEQUENCE [LARGE SCALE GENOMIC DNA]</scope>
    <source>
        <strain evidence="8 9">GO3</strain>
    </source>
</reference>
<dbReference type="AlphaFoldDB" id="A0A2W0ECR6"/>
<comment type="caution">
    <text evidence="8">The sequence shown here is derived from an EMBL/GenBank/DDBJ whole genome shotgun (WGS) entry which is preliminary data.</text>
</comment>
<dbReference type="PANTHER" id="PTHR32196:SF37">
    <property type="entry name" value="L-ARABINOSE TRANSPORT SYSTEM PERMEASE PROTEIN ARAH"/>
    <property type="match status" value="1"/>
</dbReference>
<evidence type="ECO:0000256" key="4">
    <source>
        <dbReference type="ARBA" id="ARBA00022692"/>
    </source>
</evidence>
<comment type="similarity">
    <text evidence="2">Belongs to the binding-protein-dependent transport system permease family. AraH/RbsC subfamily.</text>
</comment>
<evidence type="ECO:0000256" key="1">
    <source>
        <dbReference type="ARBA" id="ARBA00004429"/>
    </source>
</evidence>
<evidence type="ECO:0000256" key="6">
    <source>
        <dbReference type="ARBA" id="ARBA00023136"/>
    </source>
</evidence>
<evidence type="ECO:0000256" key="7">
    <source>
        <dbReference type="SAM" id="Phobius"/>
    </source>
</evidence>
<comment type="subcellular location">
    <subcellularLocation>
        <location evidence="1">Cell inner membrane</location>
        <topology evidence="1">Multi-pass membrane protein</topology>
    </subcellularLocation>
</comment>
<protein>
    <submittedName>
        <fullName evidence="8">Arabinose ABC transporter permease</fullName>
    </submittedName>
</protein>
<dbReference type="RefSeq" id="WP_431357271.1">
    <property type="nucleotide sequence ID" value="NZ_PDLL01001076.1"/>
</dbReference>
<dbReference type="Proteomes" id="UP000247437">
    <property type="component" value="Unassembled WGS sequence"/>
</dbReference>
<evidence type="ECO:0000256" key="5">
    <source>
        <dbReference type="ARBA" id="ARBA00022989"/>
    </source>
</evidence>
<feature type="transmembrane region" description="Helical" evidence="7">
    <location>
        <begin position="124"/>
        <end position="157"/>
    </location>
</feature>
<feature type="transmembrane region" description="Helical" evidence="7">
    <location>
        <begin position="39"/>
        <end position="59"/>
    </location>
</feature>
<evidence type="ECO:0000256" key="3">
    <source>
        <dbReference type="ARBA" id="ARBA00022475"/>
    </source>
</evidence>
<dbReference type="InterPro" id="IPR001851">
    <property type="entry name" value="ABC_transp_permease"/>
</dbReference>
<organism evidence="8 9">
    <name type="scientific">Pseudomonas jessenii</name>
    <dbReference type="NCBI Taxonomy" id="77298"/>
    <lineage>
        <taxon>Bacteria</taxon>
        <taxon>Pseudomonadati</taxon>
        <taxon>Pseudomonadota</taxon>
        <taxon>Gammaproteobacteria</taxon>
        <taxon>Pseudomonadales</taxon>
        <taxon>Pseudomonadaceae</taxon>
        <taxon>Pseudomonas</taxon>
    </lineage>
</organism>
<proteinExistence type="inferred from homology"/>
<gene>
    <name evidence="8" type="ORF">CRX42_33815</name>
</gene>
<evidence type="ECO:0000313" key="9">
    <source>
        <dbReference type="Proteomes" id="UP000247437"/>
    </source>
</evidence>
<keyword evidence="4 7" id="KW-0812">Transmembrane</keyword>
<keyword evidence="5 7" id="KW-1133">Transmembrane helix</keyword>
<dbReference type="PANTHER" id="PTHR32196">
    <property type="entry name" value="ABC TRANSPORTER PERMEASE PROTEIN YPHD-RELATED-RELATED"/>
    <property type="match status" value="1"/>
</dbReference>
<name>A0A2W0ECR6_PSEJE</name>
<accession>A0A2W0ECR6</accession>
<dbReference type="Pfam" id="PF02653">
    <property type="entry name" value="BPD_transp_2"/>
    <property type="match status" value="1"/>
</dbReference>
<dbReference type="GO" id="GO:0005886">
    <property type="term" value="C:plasma membrane"/>
    <property type="evidence" value="ECO:0007669"/>
    <property type="project" value="UniProtKB-SubCell"/>
</dbReference>
<keyword evidence="3" id="KW-1003">Cell membrane</keyword>
<sequence>ITTLATMQIVRGLAYIFANGKAVGVSQESFFVFGNGQMFGVPVPILITIVCFLFFGWLLNYTTYGRNTMAIGGNQEAALLAGVNVDRTKIIIFAVHGVIGALAGVILASRMTSGQPMIGQGFELTVISACVLGGVSLSGGIGMIRHVIAGVLILAIIENAMNLKNIDTFYQYVIRGSILLLAVVIDRLKQR</sequence>
<evidence type="ECO:0000313" key="8">
    <source>
        <dbReference type="EMBL" id="PYY66182.1"/>
    </source>
</evidence>
<keyword evidence="6 7" id="KW-0472">Membrane</keyword>
<dbReference type="CDD" id="cd06579">
    <property type="entry name" value="TM_PBP1_transp_AraH_like"/>
    <property type="match status" value="1"/>
</dbReference>